<reference evidence="3" key="1">
    <citation type="journal article" date="2016" name="Biochim. Biophys. Acta">
        <title>Interaction of an esophageal MEG protein from schistosomes with a human S100 protein involved in inflammatory response.</title>
        <authorList>
            <person name="Orcia D."/>
            <person name="Zeraik A.E."/>
            <person name="Lopes J.L."/>
            <person name="Macedo J.N."/>
            <person name="Santos C.R."/>
            <person name="Oliveira K.C."/>
            <person name="Anderson L."/>
            <person name="Wallace B.A."/>
            <person name="Verjovski-Almeida S."/>
            <person name="Araujo A.P."/>
            <person name="DeMarco R."/>
        </authorList>
    </citation>
    <scope>NUCLEOTIDE SEQUENCE</scope>
</reference>
<name>A0A1C9A1I7_SCHMA</name>
<feature type="transmembrane region" description="Helical" evidence="2">
    <location>
        <begin position="6"/>
        <end position="23"/>
    </location>
</feature>
<feature type="region of interest" description="Disordered" evidence="1">
    <location>
        <begin position="28"/>
        <end position="58"/>
    </location>
</feature>
<evidence type="ECO:0000256" key="2">
    <source>
        <dbReference type="SAM" id="Phobius"/>
    </source>
</evidence>
<keyword evidence="2" id="KW-0472">Membrane</keyword>
<dbReference type="AlphaFoldDB" id="A0A1C9A1I7"/>
<keyword evidence="2" id="KW-1133">Transmembrane helix</keyword>
<protein>
    <submittedName>
        <fullName evidence="3">MEG-14 isoform 8</fullName>
    </submittedName>
</protein>
<keyword evidence="2" id="KW-0812">Transmembrane</keyword>
<evidence type="ECO:0000256" key="1">
    <source>
        <dbReference type="SAM" id="MobiDB-lite"/>
    </source>
</evidence>
<dbReference type="EMBL" id="KU684664">
    <property type="protein sequence ID" value="AOL57996.1"/>
    <property type="molecule type" value="mRNA"/>
</dbReference>
<organism evidence="3">
    <name type="scientific">Schistosoma mansoni</name>
    <name type="common">Blood fluke</name>
    <dbReference type="NCBI Taxonomy" id="6183"/>
    <lineage>
        <taxon>Eukaryota</taxon>
        <taxon>Metazoa</taxon>
        <taxon>Spiralia</taxon>
        <taxon>Lophotrochozoa</taxon>
        <taxon>Platyhelminthes</taxon>
        <taxon>Trematoda</taxon>
        <taxon>Digenea</taxon>
        <taxon>Strigeidida</taxon>
        <taxon>Schistosomatoidea</taxon>
        <taxon>Schistosomatidae</taxon>
        <taxon>Schistosoma</taxon>
    </lineage>
</organism>
<feature type="transmembrane region" description="Helical" evidence="2">
    <location>
        <begin position="63"/>
        <end position="89"/>
    </location>
</feature>
<proteinExistence type="evidence at transcript level"/>
<feature type="compositionally biased region" description="Low complexity" evidence="1">
    <location>
        <begin position="44"/>
        <end position="55"/>
    </location>
</feature>
<evidence type="ECO:0000313" key="3">
    <source>
        <dbReference type="EMBL" id="AOL57996.1"/>
    </source>
</evidence>
<sequence>MNRFFWTVTQCTILLVIICNLNTMKATSANSRTHGATSTRTHGATSTAKPAASTPKKPHDERAVLAAAAVPIVLGVIGEVIGFILQYIAS</sequence>
<feature type="compositionally biased region" description="Polar residues" evidence="1">
    <location>
        <begin position="28"/>
        <end position="43"/>
    </location>
</feature>
<accession>A0A1C9A1I7</accession>